<evidence type="ECO:0000256" key="12">
    <source>
        <dbReference type="ARBA" id="ARBA00066080"/>
    </source>
</evidence>
<dbReference type="PANTHER" id="PTHR10202">
    <property type="entry name" value="PRESENILIN"/>
    <property type="match status" value="1"/>
</dbReference>
<evidence type="ECO:0000256" key="3">
    <source>
        <dbReference type="ARBA" id="ARBA00008604"/>
    </source>
</evidence>
<keyword evidence="16" id="KW-1185">Reference proteome</keyword>
<dbReference type="AlphaFoldDB" id="A0ABD3NJC7"/>
<proteinExistence type="inferred from homology"/>
<dbReference type="GO" id="GO:0007219">
    <property type="term" value="P:Notch signaling pathway"/>
    <property type="evidence" value="ECO:0007669"/>
    <property type="project" value="UniProtKB-KW"/>
</dbReference>
<evidence type="ECO:0000256" key="10">
    <source>
        <dbReference type="ARBA" id="ARBA00023136"/>
    </source>
</evidence>
<feature type="transmembrane region" description="Helical" evidence="14">
    <location>
        <begin position="97"/>
        <end position="122"/>
    </location>
</feature>
<dbReference type="GO" id="GO:0005789">
    <property type="term" value="C:endoplasmic reticulum membrane"/>
    <property type="evidence" value="ECO:0007669"/>
    <property type="project" value="UniProtKB-SubCell"/>
</dbReference>
<comment type="subunit">
    <text evidence="12">Homodimer. Component of the gamma-secretase complex, a complex composed of a presenilin homodimer, nicastrin, aph1 and pen2.</text>
</comment>
<evidence type="ECO:0000256" key="7">
    <source>
        <dbReference type="ARBA" id="ARBA00022976"/>
    </source>
</evidence>
<evidence type="ECO:0000256" key="13">
    <source>
        <dbReference type="SAM" id="MobiDB-lite"/>
    </source>
</evidence>
<feature type="transmembrane region" description="Helical" evidence="14">
    <location>
        <begin position="168"/>
        <end position="187"/>
    </location>
</feature>
<evidence type="ECO:0000313" key="15">
    <source>
        <dbReference type="EMBL" id="KAL3775932.1"/>
    </source>
</evidence>
<dbReference type="InterPro" id="IPR042524">
    <property type="entry name" value="Presenilin_C"/>
</dbReference>
<keyword evidence="6" id="KW-0256">Endoplasmic reticulum</keyword>
<dbReference type="GO" id="GO:0044351">
    <property type="term" value="P:macropinocytosis"/>
    <property type="evidence" value="ECO:0007669"/>
    <property type="project" value="UniProtKB-ARBA"/>
</dbReference>
<evidence type="ECO:0000256" key="5">
    <source>
        <dbReference type="ARBA" id="ARBA00022801"/>
    </source>
</evidence>
<gene>
    <name evidence="15" type="ORF">ACHAW5_011322</name>
</gene>
<dbReference type="Proteomes" id="UP001530315">
    <property type="component" value="Unassembled WGS sequence"/>
</dbReference>
<feature type="region of interest" description="Disordered" evidence="13">
    <location>
        <begin position="345"/>
        <end position="396"/>
    </location>
</feature>
<keyword evidence="4 14" id="KW-0812">Transmembrane</keyword>
<dbReference type="FunFam" id="1.10.472.100:FF:000003">
    <property type="entry name" value="Presenilin"/>
    <property type="match status" value="1"/>
</dbReference>
<dbReference type="Gene3D" id="1.10.472.100">
    <property type="entry name" value="Presenilin"/>
    <property type="match status" value="1"/>
</dbReference>
<keyword evidence="5" id="KW-0378">Hydrolase</keyword>
<feature type="compositionally biased region" description="Polar residues" evidence="13">
    <location>
        <begin position="369"/>
        <end position="396"/>
    </location>
</feature>
<dbReference type="InterPro" id="IPR006639">
    <property type="entry name" value="Preselin/SPP"/>
</dbReference>
<keyword evidence="8 14" id="KW-1133">Transmembrane helix</keyword>
<evidence type="ECO:0000256" key="1">
    <source>
        <dbReference type="ARBA" id="ARBA00004477"/>
    </source>
</evidence>
<dbReference type="EMBL" id="JALLAZ020001381">
    <property type="protein sequence ID" value="KAL3775932.1"/>
    <property type="molecule type" value="Genomic_DNA"/>
</dbReference>
<organism evidence="15 16">
    <name type="scientific">Stephanodiscus triporus</name>
    <dbReference type="NCBI Taxonomy" id="2934178"/>
    <lineage>
        <taxon>Eukaryota</taxon>
        <taxon>Sar</taxon>
        <taxon>Stramenopiles</taxon>
        <taxon>Ochrophyta</taxon>
        <taxon>Bacillariophyta</taxon>
        <taxon>Coscinodiscophyceae</taxon>
        <taxon>Thalassiosirophycidae</taxon>
        <taxon>Stephanodiscales</taxon>
        <taxon>Stephanodiscaceae</taxon>
        <taxon>Stephanodiscus</taxon>
    </lineage>
</organism>
<feature type="compositionally biased region" description="Low complexity" evidence="13">
    <location>
        <begin position="356"/>
        <end position="368"/>
    </location>
</feature>
<evidence type="ECO:0000256" key="2">
    <source>
        <dbReference type="ARBA" id="ARBA00004653"/>
    </source>
</evidence>
<dbReference type="GO" id="GO:0070765">
    <property type="term" value="C:gamma-secretase complex"/>
    <property type="evidence" value="ECO:0007669"/>
    <property type="project" value="UniProtKB-ARBA"/>
</dbReference>
<feature type="transmembrane region" description="Helical" evidence="14">
    <location>
        <begin position="534"/>
        <end position="558"/>
    </location>
</feature>
<reference evidence="15 16" key="1">
    <citation type="submission" date="2024-10" db="EMBL/GenBank/DDBJ databases">
        <title>Updated reference genomes for cyclostephanoid diatoms.</title>
        <authorList>
            <person name="Roberts W.R."/>
            <person name="Alverson A.J."/>
        </authorList>
    </citation>
    <scope>NUCLEOTIDE SEQUENCE [LARGE SCALE GENOMIC DNA]</scope>
    <source>
        <strain evidence="15 16">AJA276-08</strain>
    </source>
</reference>
<dbReference type="InterPro" id="IPR001108">
    <property type="entry name" value="Peptidase_A22A"/>
</dbReference>
<protein>
    <recommendedName>
        <fullName evidence="17">Presenilin</fullName>
    </recommendedName>
</protein>
<keyword evidence="9" id="KW-0333">Golgi apparatus</keyword>
<evidence type="ECO:0000256" key="9">
    <source>
        <dbReference type="ARBA" id="ARBA00023034"/>
    </source>
</evidence>
<evidence type="ECO:0000256" key="8">
    <source>
        <dbReference type="ARBA" id="ARBA00022989"/>
    </source>
</evidence>
<name>A0ABD3NJC7_9STRA</name>
<dbReference type="Pfam" id="PF01080">
    <property type="entry name" value="Presenilin"/>
    <property type="match status" value="1"/>
</dbReference>
<comment type="similarity">
    <text evidence="3">Belongs to the peptidase A22A family.</text>
</comment>
<evidence type="ECO:0000256" key="4">
    <source>
        <dbReference type="ARBA" id="ARBA00022692"/>
    </source>
</evidence>
<dbReference type="GO" id="GO:0016787">
    <property type="term" value="F:hydrolase activity"/>
    <property type="evidence" value="ECO:0007669"/>
    <property type="project" value="UniProtKB-KW"/>
</dbReference>
<comment type="caution">
    <text evidence="15">The sequence shown here is derived from an EMBL/GenBank/DDBJ whole genome shotgun (WGS) entry which is preliminary data.</text>
</comment>
<evidence type="ECO:0000256" key="6">
    <source>
        <dbReference type="ARBA" id="ARBA00022824"/>
    </source>
</evidence>
<evidence type="ECO:0000256" key="14">
    <source>
        <dbReference type="SAM" id="Phobius"/>
    </source>
</evidence>
<evidence type="ECO:0000313" key="16">
    <source>
        <dbReference type="Proteomes" id="UP001530315"/>
    </source>
</evidence>
<keyword evidence="7" id="KW-0914">Notch signaling pathway</keyword>
<evidence type="ECO:0008006" key="17">
    <source>
        <dbReference type="Google" id="ProtNLM"/>
    </source>
</evidence>
<dbReference type="GO" id="GO:0000139">
    <property type="term" value="C:Golgi membrane"/>
    <property type="evidence" value="ECO:0007669"/>
    <property type="project" value="UniProtKB-SubCell"/>
</dbReference>
<comment type="function">
    <text evidence="11">Probable catalytic subunit of the gamma-secretase complex, an endoprotease complex that catalyzes the intramembrane cleavage of integral membrane proteins such as Notch receptors. Requires the other members of the gamma-secretase complex to have a protease activity.</text>
</comment>
<sequence>MSALEAGVAEVQNGVAADGDGASGNEDGVRGISMEELIYGASSFHAIVRPVSTTMILAALAVNYVNTEETKASGEAALDQSYQVFTLSDDQSAATNLGLGLVNALVIVAVLTGMTFLIVLLYKYRCIFFQMKLLMGYMMFASATLLGFLGGLMFTVAINKYQLAIDQISFYITMYNFAIVGVVAIFYQKGIPTCINQSYLVATSVIVAWQLSYFNDWMAWTLLIMLALYDLFAVLSPCGPLKALVNLMSKDDAPSMPGLLYEARLPENATRPGRQRRMDDGGARDQGGTEEQNVQSRNNDDTNAIVDDENGEAVLMLRGGGCGDDATSNGRDVCSENNLVIDAVVNSDAPETRQEQSSIPSRIRPSSQNEGSSSQIDNIAPTENDTSMSALRESSSPTATVPLAIAKVYKLPLVFSGSLASIASLDTSSPIAYLQQEHSFTPTELQTNVEAKLPRNGGRIETTRDKNGKLRYVIYNRHGQVKRTLLVDENGIVLELVPGDDDGKPDTSDNTIKLGLGDFIFYSVLVSKASENGFAAFVACFLSILAGLGGTLVLLAVYHRALPALPISIFLAVIMFVLTIFCMEPWIEGIWSGPYYV</sequence>
<feature type="region of interest" description="Disordered" evidence="13">
    <location>
        <begin position="269"/>
        <end position="306"/>
    </location>
</feature>
<dbReference type="SMART" id="SM00730">
    <property type="entry name" value="PSN"/>
    <property type="match status" value="1"/>
</dbReference>
<feature type="transmembrane region" description="Helical" evidence="14">
    <location>
        <begin position="194"/>
        <end position="211"/>
    </location>
</feature>
<feature type="transmembrane region" description="Helical" evidence="14">
    <location>
        <begin position="134"/>
        <end position="156"/>
    </location>
</feature>
<evidence type="ECO:0000256" key="11">
    <source>
        <dbReference type="ARBA" id="ARBA00053367"/>
    </source>
</evidence>
<accession>A0ABD3NJC7</accession>
<dbReference type="PANTHER" id="PTHR10202:SF13">
    <property type="entry name" value="PRESENILIN HOMOLOG"/>
    <property type="match status" value="1"/>
</dbReference>
<keyword evidence="10 14" id="KW-0472">Membrane</keyword>
<comment type="subcellular location">
    <subcellularLocation>
        <location evidence="1">Endoplasmic reticulum membrane</location>
        <topology evidence="1">Multi-pass membrane protein</topology>
    </subcellularLocation>
    <subcellularLocation>
        <location evidence="2">Golgi apparatus membrane</location>
        <topology evidence="2">Multi-pass membrane protein</topology>
    </subcellularLocation>
</comment>
<feature type="transmembrane region" description="Helical" evidence="14">
    <location>
        <begin position="564"/>
        <end position="583"/>
    </location>
</feature>